<gene>
    <name evidence="2" type="ordered locus">Mmcs_3437</name>
</gene>
<protein>
    <submittedName>
        <fullName evidence="2">Uncharacterized protein</fullName>
    </submittedName>
</protein>
<name>A0A5Q5BMA7_MYCSS</name>
<evidence type="ECO:0000313" key="2">
    <source>
        <dbReference type="EMBL" id="ABG09544.1"/>
    </source>
</evidence>
<organism evidence="2">
    <name type="scientific">Mycobacterium sp. (strain MCS)</name>
    <dbReference type="NCBI Taxonomy" id="164756"/>
    <lineage>
        <taxon>Bacteria</taxon>
        <taxon>Bacillati</taxon>
        <taxon>Actinomycetota</taxon>
        <taxon>Actinomycetes</taxon>
        <taxon>Mycobacteriales</taxon>
        <taxon>Mycobacteriaceae</taxon>
        <taxon>Mycobacterium</taxon>
    </lineage>
</organism>
<evidence type="ECO:0000256" key="1">
    <source>
        <dbReference type="SAM" id="MobiDB-lite"/>
    </source>
</evidence>
<dbReference type="AlphaFoldDB" id="A0A5Q5BMA7"/>
<feature type="compositionally biased region" description="Low complexity" evidence="1">
    <location>
        <begin position="100"/>
        <end position="120"/>
    </location>
</feature>
<accession>A0A5Q5BMA7</accession>
<feature type="region of interest" description="Disordered" evidence="1">
    <location>
        <begin position="94"/>
        <end position="120"/>
    </location>
</feature>
<proteinExistence type="predicted"/>
<dbReference type="EMBL" id="CP000384">
    <property type="protein sequence ID" value="ABG09544.1"/>
    <property type="molecule type" value="Genomic_DNA"/>
</dbReference>
<dbReference type="KEGG" id="mmc:Mmcs_3437"/>
<sequence>MAWFLAMQGPPSKLGQSLIYELPESADRAKLAEEMASAATLDRVVPVPAIFGGQRQEVTLYVRPAAWGVWAFYEMSDEERRQMMAAANPLMSALAQAAKQQQTGRGQRQGPGPSQTPLGL</sequence>
<reference evidence="2" key="1">
    <citation type="submission" date="2006-06" db="EMBL/GenBank/DDBJ databases">
        <title>Complete sequence of chromosome of Mycobacterium sp. MCS.</title>
        <authorList>
            <consortium name="US DOE Joint Genome Institute"/>
            <person name="Copeland A."/>
            <person name="Lucas S."/>
            <person name="Lapidus A."/>
            <person name="Barry K."/>
            <person name="Detter J.C."/>
            <person name="Glavina del Rio T."/>
            <person name="Hammon N."/>
            <person name="Israni S."/>
            <person name="Dalin E."/>
            <person name="Tice H."/>
            <person name="Pitluck S."/>
            <person name="Martinez M."/>
            <person name="Schmutz J."/>
            <person name="Larimer F."/>
            <person name="Land M."/>
            <person name="Hauser L."/>
            <person name="Kyrpides N."/>
            <person name="Kim E."/>
            <person name="Miller C.D."/>
            <person name="Hughes J.E."/>
            <person name="Anderson A.J."/>
            <person name="Sims R.C."/>
            <person name="Richardson P."/>
        </authorList>
    </citation>
    <scope>NUCLEOTIDE SEQUENCE [LARGE SCALE GENOMIC DNA]</scope>
    <source>
        <strain evidence="2">MCS</strain>
    </source>
</reference>